<comment type="caution">
    <text evidence="8">The sequence shown here is derived from an EMBL/GenBank/DDBJ whole genome shotgun (WGS) entry which is preliminary data.</text>
</comment>
<feature type="transmembrane region" description="Helical" evidence="6">
    <location>
        <begin position="535"/>
        <end position="556"/>
    </location>
</feature>
<evidence type="ECO:0000256" key="3">
    <source>
        <dbReference type="ARBA" id="ARBA00022692"/>
    </source>
</evidence>
<dbReference type="PANTHER" id="PTHR23504:SF15">
    <property type="entry name" value="MAJOR FACILITATOR SUPERFAMILY (MFS) PROFILE DOMAIN-CONTAINING PROTEIN"/>
    <property type="match status" value="1"/>
</dbReference>
<evidence type="ECO:0000256" key="6">
    <source>
        <dbReference type="SAM" id="Phobius"/>
    </source>
</evidence>
<dbReference type="Pfam" id="PF07690">
    <property type="entry name" value="MFS_1"/>
    <property type="match status" value="1"/>
</dbReference>
<evidence type="ECO:0000256" key="5">
    <source>
        <dbReference type="ARBA" id="ARBA00023136"/>
    </source>
</evidence>
<feature type="domain" description="Major facilitator superfamily (MFS) profile" evidence="7">
    <location>
        <begin position="60"/>
        <end position="666"/>
    </location>
</feature>
<dbReference type="PANTHER" id="PTHR23504">
    <property type="entry name" value="MAJOR FACILITATOR SUPERFAMILY DOMAIN-CONTAINING PROTEIN 10"/>
    <property type="match status" value="1"/>
</dbReference>
<feature type="transmembrane region" description="Helical" evidence="6">
    <location>
        <begin position="231"/>
        <end position="255"/>
    </location>
</feature>
<evidence type="ECO:0000313" key="8">
    <source>
        <dbReference type="EMBL" id="KAG2186341.1"/>
    </source>
</evidence>
<evidence type="ECO:0000256" key="2">
    <source>
        <dbReference type="ARBA" id="ARBA00022448"/>
    </source>
</evidence>
<dbReference type="InterPro" id="IPR036259">
    <property type="entry name" value="MFS_trans_sf"/>
</dbReference>
<keyword evidence="9" id="KW-1185">Reference proteome</keyword>
<dbReference type="AlphaFoldDB" id="A0A8H7Q5T4"/>
<keyword evidence="3 6" id="KW-0812">Transmembrane</keyword>
<dbReference type="Proteomes" id="UP000654370">
    <property type="component" value="Unassembled WGS sequence"/>
</dbReference>
<protein>
    <recommendedName>
        <fullName evidence="7">Major facilitator superfamily (MFS) profile domain-containing protein</fullName>
    </recommendedName>
</protein>
<dbReference type="InterPro" id="IPR011701">
    <property type="entry name" value="MFS"/>
</dbReference>
<keyword evidence="5 6" id="KW-0472">Membrane</keyword>
<feature type="transmembrane region" description="Helical" evidence="6">
    <location>
        <begin position="61"/>
        <end position="86"/>
    </location>
</feature>
<organism evidence="8 9">
    <name type="scientific">Mortierella isabellina</name>
    <name type="common">Filamentous fungus</name>
    <name type="synonym">Umbelopsis isabellina</name>
    <dbReference type="NCBI Taxonomy" id="91625"/>
    <lineage>
        <taxon>Eukaryota</taxon>
        <taxon>Fungi</taxon>
        <taxon>Fungi incertae sedis</taxon>
        <taxon>Mucoromycota</taxon>
        <taxon>Mucoromycotina</taxon>
        <taxon>Umbelopsidomycetes</taxon>
        <taxon>Umbelopsidales</taxon>
        <taxon>Umbelopsidaceae</taxon>
        <taxon>Umbelopsis</taxon>
    </lineage>
</organism>
<reference evidence="8" key="1">
    <citation type="submission" date="2020-12" db="EMBL/GenBank/DDBJ databases">
        <title>Metabolic potential, ecology and presence of endohyphal bacteria is reflected in genomic diversity of Mucoromycotina.</title>
        <authorList>
            <person name="Muszewska A."/>
            <person name="Okrasinska A."/>
            <person name="Steczkiewicz K."/>
            <person name="Drgas O."/>
            <person name="Orlowska M."/>
            <person name="Perlinska-Lenart U."/>
            <person name="Aleksandrzak-Piekarczyk T."/>
            <person name="Szatraj K."/>
            <person name="Zielenkiewicz U."/>
            <person name="Pilsyk S."/>
            <person name="Malc E."/>
            <person name="Mieczkowski P."/>
            <person name="Kruszewska J.S."/>
            <person name="Biernat P."/>
            <person name="Pawlowska J."/>
        </authorList>
    </citation>
    <scope>NUCLEOTIDE SEQUENCE</scope>
    <source>
        <strain evidence="8">WA0000067209</strain>
    </source>
</reference>
<dbReference type="InterPro" id="IPR001958">
    <property type="entry name" value="Tet-R_TetA/multi-R_MdtG-like"/>
</dbReference>
<dbReference type="OrthoDB" id="419616at2759"/>
<dbReference type="PROSITE" id="PS50850">
    <property type="entry name" value="MFS"/>
    <property type="match status" value="1"/>
</dbReference>
<dbReference type="PRINTS" id="PR01035">
    <property type="entry name" value="TCRTETA"/>
</dbReference>
<feature type="transmembrane region" description="Helical" evidence="6">
    <location>
        <begin position="568"/>
        <end position="594"/>
    </location>
</feature>
<dbReference type="EMBL" id="JAEPQZ010000001">
    <property type="protein sequence ID" value="KAG2186341.1"/>
    <property type="molecule type" value="Genomic_DNA"/>
</dbReference>
<evidence type="ECO:0000256" key="1">
    <source>
        <dbReference type="ARBA" id="ARBA00004141"/>
    </source>
</evidence>
<feature type="transmembrane region" description="Helical" evidence="6">
    <location>
        <begin position="132"/>
        <end position="149"/>
    </location>
</feature>
<comment type="subcellular location">
    <subcellularLocation>
        <location evidence="1">Membrane</location>
        <topology evidence="1">Multi-pass membrane protein</topology>
    </subcellularLocation>
</comment>
<feature type="transmembrane region" description="Helical" evidence="6">
    <location>
        <begin position="641"/>
        <end position="659"/>
    </location>
</feature>
<gene>
    <name evidence="8" type="ORF">INT43_002779</name>
</gene>
<sequence>MQHGSVRTLRRDNQQISRRSSLGAGFASNHASRTNSVMTEVTPLLNGSGEKLVTPLPRLPMAILALAIFSEPVSSTILLPFIYFMVRDFHVAEDEKAIGFYAGTIASAYFLAQFVTSIPWGSLSDRYGRRPVLLIGLIGNTITMIMFGLSPNLAIAVLSRCLCGALNGNVGVSKSVLGEITDSTNQPMAFAMFGFCWGVGGIAGPVLGGLLANPATQFPDVFGGIELFKRFPYFLPCAVSAVISIIGLFMTYFFFEETNPAVIHQDDYSRPPSISDSLLSVMNSKLTQTLSNMFGNVDAYPRRFSIAGNDHIAGVEIQPQESFYKQMFEEYGSSVATNSNSMAELVTGFGMVQPVMDLPEMVRTITQSTVTGNGNYHPDAEYHAHYGEINPNNIEEAMKYFVVTETESETIVSKAVPEEEVAGLVEGQQSLVSEWREDGEGVPDEVRTVVLMLPENMPDPGQEKKRWSLGLGISKLSGDVIISYTLFAVALPEIGGLGWNSPDLAISLALMGLVQLVAQFVLYPMINARVSTMTLYRWSSMMYIPLYMTCPIISHYGDVWGAEGDRWIWYFMLLNLTIRFTLSTFSYTAVMLMVNNSAPVESLGTVNGVAQMSVSFVRGIGPALGGSLWSFSLTSGMGFPFNYFFVFIFMSFISLLNFLSTWPIPAWVGEARDGAAVMHMG</sequence>
<keyword evidence="2" id="KW-0813">Transport</keyword>
<feature type="transmembrane region" description="Helical" evidence="6">
    <location>
        <begin position="189"/>
        <end position="211"/>
    </location>
</feature>
<evidence type="ECO:0000313" key="9">
    <source>
        <dbReference type="Proteomes" id="UP000654370"/>
    </source>
</evidence>
<name>A0A8H7Q5T4_MORIS</name>
<dbReference type="InterPro" id="IPR020846">
    <property type="entry name" value="MFS_dom"/>
</dbReference>
<feature type="transmembrane region" description="Helical" evidence="6">
    <location>
        <begin position="98"/>
        <end position="120"/>
    </location>
</feature>
<dbReference type="GO" id="GO:0022857">
    <property type="term" value="F:transmembrane transporter activity"/>
    <property type="evidence" value="ECO:0007669"/>
    <property type="project" value="InterPro"/>
</dbReference>
<dbReference type="SUPFAM" id="SSF103473">
    <property type="entry name" value="MFS general substrate transporter"/>
    <property type="match status" value="1"/>
</dbReference>
<dbReference type="CDD" id="cd17330">
    <property type="entry name" value="MFS_SLC46_TetA_like"/>
    <property type="match status" value="1"/>
</dbReference>
<feature type="transmembrane region" description="Helical" evidence="6">
    <location>
        <begin position="504"/>
        <end position="523"/>
    </location>
</feature>
<proteinExistence type="predicted"/>
<accession>A0A8H7Q5T4</accession>
<keyword evidence="4 6" id="KW-1133">Transmembrane helix</keyword>
<dbReference type="Gene3D" id="1.20.1250.20">
    <property type="entry name" value="MFS general substrate transporter like domains"/>
    <property type="match status" value="2"/>
</dbReference>
<dbReference type="GO" id="GO:0016020">
    <property type="term" value="C:membrane"/>
    <property type="evidence" value="ECO:0007669"/>
    <property type="project" value="UniProtKB-SubCell"/>
</dbReference>
<evidence type="ECO:0000256" key="4">
    <source>
        <dbReference type="ARBA" id="ARBA00022989"/>
    </source>
</evidence>
<feature type="transmembrane region" description="Helical" evidence="6">
    <location>
        <begin position="467"/>
        <end position="492"/>
    </location>
</feature>
<evidence type="ECO:0000259" key="7">
    <source>
        <dbReference type="PROSITE" id="PS50850"/>
    </source>
</evidence>